<dbReference type="Proteomes" id="UP001145353">
    <property type="component" value="Unassembled WGS sequence"/>
</dbReference>
<reference evidence="1" key="2">
    <citation type="journal article" date="2022" name="Syst. Appl. Microbiol.">
        <title>Chromohalobacter moromii sp. nov., a moderately halophilic bacterium isolated from lupine-based moromi fermentation.</title>
        <authorList>
            <person name="Lulf R.H."/>
            <person name="Hilgarth M."/>
            <person name="Ehrmann M.A."/>
        </authorList>
    </citation>
    <scope>NUCLEOTIDE SEQUENCE</scope>
    <source>
        <strain evidence="1">TMW 2.2304</strain>
    </source>
</reference>
<dbReference type="RefSeq" id="WP_247639356.1">
    <property type="nucleotide sequence ID" value="NZ_JAHXCZ010000001.1"/>
</dbReference>
<protein>
    <submittedName>
        <fullName evidence="1">Uncharacterized protein</fullName>
    </submittedName>
</protein>
<comment type="caution">
    <text evidence="1">The sequence shown here is derived from an EMBL/GenBank/DDBJ whole genome shotgun (WGS) entry which is preliminary data.</text>
</comment>
<proteinExistence type="predicted"/>
<name>A0A9X3B4H0_9GAMM</name>
<gene>
    <name evidence="1" type="ORF">KZO87_02400</name>
</gene>
<accession>A0A9X3B4H0</accession>
<keyword evidence="2" id="KW-1185">Reference proteome</keyword>
<dbReference type="AlphaFoldDB" id="A0A9X3B4H0"/>
<sequence length="469" mass="53281">MGLKVGEDVILFRLPLGKTESLESLVFCHGLETYGVIAPNLGGYRPRVTRQPLYSLKELPKSLYLFVSEKRIEGLDSSETGAFLLQQADAYVYEWNEVNPESRLHARGSAPIYEEERDDNYVNSDGGGSWVHDPLTRIALEAEGVHRASAEDLGSGKNILDNSFSRYEKDVLLLSKQWVIANEVFRFLPGKEKYYSSAIGAEVVRLHPLQARNRREAESNANLFRDKAKAHMPEGIKKEEFCDKSFIYKPFRLNGEWLTYTEVMELEQKVLGMGHHVNESGILEVLGRERVKETAFLTCPYPFEKHLDWRSVYTKKLYPELPMGYFIAGIEADRPHAQALGFYQVMEHEARRHGMANGNDQAALKNLLMDTGLLSHEQLEKVFCRAFYEGDDICGLRGSRGNLDRSKLGEIIYGSLRNPVVHAGGYGRNGEVAISPYSVKQFSPRFMRIVRITRELARHFVSRTGAYSE</sequence>
<evidence type="ECO:0000313" key="2">
    <source>
        <dbReference type="Proteomes" id="UP001145353"/>
    </source>
</evidence>
<reference evidence="1" key="1">
    <citation type="submission" date="2021-07" db="EMBL/GenBank/DDBJ databases">
        <authorList>
            <person name="Luelf R.H."/>
        </authorList>
    </citation>
    <scope>NUCLEOTIDE SEQUENCE</scope>
    <source>
        <strain evidence="1">TMW 2.2304</strain>
    </source>
</reference>
<dbReference type="EMBL" id="JAHXDE010000001">
    <property type="protein sequence ID" value="MCT8504223.1"/>
    <property type="molecule type" value="Genomic_DNA"/>
</dbReference>
<organism evidence="1 2">
    <name type="scientific">Chromohalobacter moromii</name>
    <dbReference type="NCBI Taxonomy" id="2860329"/>
    <lineage>
        <taxon>Bacteria</taxon>
        <taxon>Pseudomonadati</taxon>
        <taxon>Pseudomonadota</taxon>
        <taxon>Gammaproteobacteria</taxon>
        <taxon>Oceanospirillales</taxon>
        <taxon>Halomonadaceae</taxon>
        <taxon>Chromohalobacter</taxon>
    </lineage>
</organism>
<evidence type="ECO:0000313" key="1">
    <source>
        <dbReference type="EMBL" id="MCT8504223.1"/>
    </source>
</evidence>